<dbReference type="GO" id="GO:0008270">
    <property type="term" value="F:zinc ion binding"/>
    <property type="evidence" value="ECO:0007669"/>
    <property type="project" value="InterPro"/>
</dbReference>
<dbReference type="EMBL" id="KQ030849">
    <property type="protein sequence ID" value="KJZ68614.1"/>
    <property type="molecule type" value="Genomic_DNA"/>
</dbReference>
<dbReference type="PROSITE" id="PS00463">
    <property type="entry name" value="ZN2_CY6_FUNGAL_1"/>
    <property type="match status" value="1"/>
</dbReference>
<dbReference type="GO" id="GO:0003677">
    <property type="term" value="F:DNA binding"/>
    <property type="evidence" value="ECO:0007669"/>
    <property type="project" value="UniProtKB-KW"/>
</dbReference>
<feature type="region of interest" description="Disordered" evidence="8">
    <location>
        <begin position="105"/>
        <end position="126"/>
    </location>
</feature>
<name>A0A0F8A0K1_9HYPO</name>
<reference evidence="10 11" key="1">
    <citation type="journal article" date="2014" name="Genome Biol. Evol.">
        <title>Comparative genomics and transcriptomics analyses reveal divergent lifestyle features of nematode endoparasitic fungus Hirsutella minnesotensis.</title>
        <authorList>
            <person name="Lai Y."/>
            <person name="Liu K."/>
            <person name="Zhang X."/>
            <person name="Zhang X."/>
            <person name="Li K."/>
            <person name="Wang N."/>
            <person name="Shu C."/>
            <person name="Wu Y."/>
            <person name="Wang C."/>
            <person name="Bushley K.E."/>
            <person name="Xiang M."/>
            <person name="Liu X."/>
        </authorList>
    </citation>
    <scope>NUCLEOTIDE SEQUENCE [LARGE SCALE GENOMIC DNA]</scope>
    <source>
        <strain evidence="10 11">3608</strain>
    </source>
</reference>
<dbReference type="PANTHER" id="PTHR31313">
    <property type="entry name" value="TY1 ENHANCER ACTIVATOR"/>
    <property type="match status" value="1"/>
</dbReference>
<keyword evidence="4" id="KW-0805">Transcription regulation</keyword>
<dbReference type="GO" id="GO:0005634">
    <property type="term" value="C:nucleus"/>
    <property type="evidence" value="ECO:0007669"/>
    <property type="project" value="UniProtKB-SubCell"/>
</dbReference>
<keyword evidence="2" id="KW-0479">Metal-binding</keyword>
<evidence type="ECO:0000256" key="2">
    <source>
        <dbReference type="ARBA" id="ARBA00022723"/>
    </source>
</evidence>
<dbReference type="CDD" id="cd12148">
    <property type="entry name" value="fungal_TF_MHR"/>
    <property type="match status" value="1"/>
</dbReference>
<dbReference type="AlphaFoldDB" id="A0A0F8A0K1"/>
<dbReference type="PANTHER" id="PTHR31313:SF4">
    <property type="entry name" value="CONIDIAL DEVELOPMENT PROTEIN FLUFFY"/>
    <property type="match status" value="1"/>
</dbReference>
<accession>A0A0F8A0K1</accession>
<dbReference type="SMART" id="SM00066">
    <property type="entry name" value="GAL4"/>
    <property type="match status" value="1"/>
</dbReference>
<evidence type="ECO:0000256" key="5">
    <source>
        <dbReference type="ARBA" id="ARBA00023125"/>
    </source>
</evidence>
<protein>
    <recommendedName>
        <fullName evidence="9">Zn(2)-C6 fungal-type domain-containing protein</fullName>
    </recommendedName>
</protein>
<dbReference type="GO" id="GO:0000981">
    <property type="term" value="F:DNA-binding transcription factor activity, RNA polymerase II-specific"/>
    <property type="evidence" value="ECO:0007669"/>
    <property type="project" value="InterPro"/>
</dbReference>
<proteinExistence type="predicted"/>
<dbReference type="OrthoDB" id="5239226at2759"/>
<dbReference type="InterPro" id="IPR036864">
    <property type="entry name" value="Zn2-C6_fun-type_DNA-bd_sf"/>
</dbReference>
<dbReference type="InterPro" id="IPR001138">
    <property type="entry name" value="Zn2Cys6_DnaBD"/>
</dbReference>
<dbReference type="InterPro" id="IPR051615">
    <property type="entry name" value="Transcr_Regulatory_Elem"/>
</dbReference>
<evidence type="ECO:0000256" key="3">
    <source>
        <dbReference type="ARBA" id="ARBA00022833"/>
    </source>
</evidence>
<dbReference type="SUPFAM" id="SSF57701">
    <property type="entry name" value="Zn2/Cys6 DNA-binding domain"/>
    <property type="match status" value="1"/>
</dbReference>
<feature type="compositionally biased region" description="Basic and acidic residues" evidence="8">
    <location>
        <begin position="105"/>
        <end position="114"/>
    </location>
</feature>
<organism evidence="10 11">
    <name type="scientific">Hirsutella minnesotensis 3608</name>
    <dbReference type="NCBI Taxonomy" id="1043627"/>
    <lineage>
        <taxon>Eukaryota</taxon>
        <taxon>Fungi</taxon>
        <taxon>Dikarya</taxon>
        <taxon>Ascomycota</taxon>
        <taxon>Pezizomycotina</taxon>
        <taxon>Sordariomycetes</taxon>
        <taxon>Hypocreomycetidae</taxon>
        <taxon>Hypocreales</taxon>
        <taxon>Ophiocordycipitaceae</taxon>
        <taxon>Hirsutella</taxon>
    </lineage>
</organism>
<evidence type="ECO:0000259" key="9">
    <source>
        <dbReference type="PROSITE" id="PS50048"/>
    </source>
</evidence>
<dbReference type="Proteomes" id="UP000054481">
    <property type="component" value="Unassembled WGS sequence"/>
</dbReference>
<dbReference type="Pfam" id="PF00172">
    <property type="entry name" value="Zn_clus"/>
    <property type="match status" value="1"/>
</dbReference>
<keyword evidence="6" id="KW-0804">Transcription</keyword>
<keyword evidence="7" id="KW-0539">Nucleus</keyword>
<keyword evidence="3" id="KW-0862">Zinc</keyword>
<evidence type="ECO:0000313" key="11">
    <source>
        <dbReference type="Proteomes" id="UP000054481"/>
    </source>
</evidence>
<dbReference type="PROSITE" id="PS50048">
    <property type="entry name" value="ZN2_CY6_FUNGAL_2"/>
    <property type="match status" value="1"/>
</dbReference>
<evidence type="ECO:0000256" key="4">
    <source>
        <dbReference type="ARBA" id="ARBA00023015"/>
    </source>
</evidence>
<keyword evidence="5" id="KW-0238">DNA-binding</keyword>
<comment type="subcellular location">
    <subcellularLocation>
        <location evidence="1">Nucleus</location>
    </subcellularLocation>
</comment>
<gene>
    <name evidence="10" type="ORF">HIM_11993</name>
</gene>
<keyword evidence="11" id="KW-1185">Reference proteome</keyword>
<sequence length="634" mass="70184">MPRRIQIRMACWRCRKKRAKCDGQTPCTRCEDAGEGCVYERKKCESKVDLRAEIDRLRKCNEESDRLLRAIYTVQDVKARNAFIQELVEGSKSRLAILQEMGHMDSENGRRPREGVAQVSNAGPSAPSLEVTVCSHCLSRLPSPMIHRSASVSSNFGSLAEAPERSSTSAPATPTILSPLPLGNTSYSQMNRWTRAGLTVASVRHLFDALLTWDYFPFCLMCKDPFLRDFCSGSNQYCSSSLVNALIALSIRVVNETNKEAVRPGPGWSGSKAFFDEAEAIIDSTVSANLPDIQALGILSLYHISCGRETEAQELAESFAAHITNFRLQEPLMGVEADEYDKVRATSYCGAVSLIRILRLTTSQVCNLSMNHILQDDLILLDQFWTFHAASDTAPQGNTAVDIALDGSTSQLRNVEPIPARLFQLTEWVYKFLSTTHLPNGQLDSSEAIAVYAKCLDWYERLFPMLKMDGSDTPFVLFIHMYYQFCLICLLRPFTHLVVADSGIRPHDICLQAAESIIALSQSYSRIFTLRRVSALHPYFICTAGLAGLAMGRTCNNVTLAVARPISSREPSLTRKADAEVDGFNTYQQGSSAPSAGKISIVAQTSQLLAEMSANHRVASTVERMLRSDPKEGD</sequence>
<dbReference type="Gene3D" id="4.10.240.10">
    <property type="entry name" value="Zn(2)-C6 fungal-type DNA-binding domain"/>
    <property type="match status" value="1"/>
</dbReference>
<evidence type="ECO:0000256" key="7">
    <source>
        <dbReference type="ARBA" id="ARBA00023242"/>
    </source>
</evidence>
<dbReference type="CDD" id="cd00067">
    <property type="entry name" value="GAL4"/>
    <property type="match status" value="1"/>
</dbReference>
<evidence type="ECO:0000313" key="10">
    <source>
        <dbReference type="EMBL" id="KJZ68614.1"/>
    </source>
</evidence>
<feature type="domain" description="Zn(2)-C6 fungal-type" evidence="9">
    <location>
        <begin position="10"/>
        <end position="39"/>
    </location>
</feature>
<evidence type="ECO:0000256" key="8">
    <source>
        <dbReference type="SAM" id="MobiDB-lite"/>
    </source>
</evidence>
<evidence type="ECO:0000256" key="6">
    <source>
        <dbReference type="ARBA" id="ARBA00023163"/>
    </source>
</evidence>
<evidence type="ECO:0000256" key="1">
    <source>
        <dbReference type="ARBA" id="ARBA00004123"/>
    </source>
</evidence>